<dbReference type="Pfam" id="PF02195">
    <property type="entry name" value="ParB_N"/>
    <property type="match status" value="1"/>
</dbReference>
<dbReference type="PANTHER" id="PTHR33375">
    <property type="entry name" value="CHROMOSOME-PARTITIONING PROTEIN PARB-RELATED"/>
    <property type="match status" value="1"/>
</dbReference>
<sequence>MGQAKRPDARNQLAQMQERMRQNVKYAGPDSASPPILANPQPSTTEPVGATDHNEAPGTVIHSIPLDRIIVREGFNVRSEVLEDEELNALAQSMKQLGLMHPITVIAQDDHYAVVSGHRRLQAASYLQWATIPAVIQTWDESTQTVANYVENRHRAAVSAFDEARRAVLLMERHGWSLRETATQLHESLGRLSALVRIYRNPQLRMAMESERLPLRWLHRFTVLVDREGVEHIPGAIEAYLTWITKEHPTWERFLEALATTQAQGTLPEVSRRAPAPSSPVFDRVWTSAQHLAQLTERYQAKLSPDELLSVAQALITQGELLADAARRRAVPVAATVDGSKTPDPQRGVQR</sequence>
<dbReference type="PANTHER" id="PTHR33375:SF1">
    <property type="entry name" value="CHROMOSOME-PARTITIONING PROTEIN PARB-RELATED"/>
    <property type="match status" value="1"/>
</dbReference>
<dbReference type="NCBIfam" id="TIGR00180">
    <property type="entry name" value="parB_part"/>
    <property type="match status" value="1"/>
</dbReference>
<geneLocation type="plasmid" evidence="4">
    <name>pY0017</name>
</geneLocation>
<dbReference type="SMART" id="SM00470">
    <property type="entry name" value="ParB"/>
    <property type="match status" value="1"/>
</dbReference>
<dbReference type="AlphaFoldDB" id="G5CJ44"/>
<evidence type="ECO:0000259" key="3">
    <source>
        <dbReference type="SMART" id="SM00470"/>
    </source>
</evidence>
<dbReference type="EMBL" id="JN119830">
    <property type="protein sequence ID" value="AEP14321.1"/>
    <property type="molecule type" value="Genomic_DNA"/>
</dbReference>
<dbReference type="InterPro" id="IPR004437">
    <property type="entry name" value="ParB/RepB/Spo0J"/>
</dbReference>
<name>G5CJ44_9FIRM</name>
<evidence type="ECO:0000256" key="2">
    <source>
        <dbReference type="SAM" id="MobiDB-lite"/>
    </source>
</evidence>
<dbReference type="SUPFAM" id="SSF109709">
    <property type="entry name" value="KorB DNA-binding domain-like"/>
    <property type="match status" value="1"/>
</dbReference>
<reference evidence="4" key="1">
    <citation type="journal article" date="2011" name="Appl. Environ. Microbiol.">
        <title>Two Large, Related, Cryptic Plasmids from Geographically Distinct Isolates of Sulfobacillus thermotolerans.</title>
        <authorList>
            <person name="Deane S.M."/>
            <person name="Rawlings D.E."/>
        </authorList>
    </citation>
    <scope>NUCLEOTIDE SEQUENCE</scope>
    <source>
        <strain evidence="4">Y0017</strain>
        <plasmid evidence="4">pY0017</plasmid>
    </source>
</reference>
<evidence type="ECO:0000313" key="4">
    <source>
        <dbReference type="EMBL" id="AEP14321.1"/>
    </source>
</evidence>
<organism evidence="4">
    <name type="scientific">Sulfobacillus thermotolerans</name>
    <dbReference type="NCBI Taxonomy" id="338644"/>
    <lineage>
        <taxon>Bacteria</taxon>
        <taxon>Bacillati</taxon>
        <taxon>Bacillota</taxon>
        <taxon>Clostridia</taxon>
        <taxon>Eubacteriales</taxon>
        <taxon>Clostridiales Family XVII. Incertae Sedis</taxon>
        <taxon>Sulfobacillus</taxon>
    </lineage>
</organism>
<evidence type="ECO:0000256" key="1">
    <source>
        <dbReference type="ARBA" id="ARBA00006295"/>
    </source>
</evidence>
<dbReference type="GO" id="GO:0003677">
    <property type="term" value="F:DNA binding"/>
    <property type="evidence" value="ECO:0007669"/>
    <property type="project" value="InterPro"/>
</dbReference>
<dbReference type="InterPro" id="IPR003115">
    <property type="entry name" value="ParB_N"/>
</dbReference>
<accession>G5CJ44</accession>
<dbReference type="SUPFAM" id="SSF110849">
    <property type="entry name" value="ParB/Sulfiredoxin"/>
    <property type="match status" value="1"/>
</dbReference>
<feature type="domain" description="ParB-like N-terminal" evidence="3">
    <location>
        <begin position="62"/>
        <end position="153"/>
    </location>
</feature>
<feature type="region of interest" description="Disordered" evidence="2">
    <location>
        <begin position="1"/>
        <end position="58"/>
    </location>
</feature>
<gene>
    <name evidence="4" type="primary">orfY6</name>
</gene>
<dbReference type="InterPro" id="IPR050336">
    <property type="entry name" value="Chromosome_partition/occlusion"/>
</dbReference>
<proteinExistence type="inferred from homology"/>
<protein>
    <submittedName>
        <fullName evidence="4">ParB-like protein</fullName>
    </submittedName>
</protein>
<dbReference type="GO" id="GO:0007059">
    <property type="term" value="P:chromosome segregation"/>
    <property type="evidence" value="ECO:0007669"/>
    <property type="project" value="TreeGrafter"/>
</dbReference>
<dbReference type="Gene3D" id="3.90.1530.10">
    <property type="entry name" value="Conserved hypothetical protein from pyrococcus furiosus pfu- 392566-001, ParB domain"/>
    <property type="match status" value="1"/>
</dbReference>
<dbReference type="GO" id="GO:0005694">
    <property type="term" value="C:chromosome"/>
    <property type="evidence" value="ECO:0007669"/>
    <property type="project" value="TreeGrafter"/>
</dbReference>
<comment type="similarity">
    <text evidence="1">Belongs to the ParB family.</text>
</comment>
<dbReference type="InterPro" id="IPR036086">
    <property type="entry name" value="ParB/Sulfiredoxin_sf"/>
</dbReference>
<dbReference type="RefSeq" id="WP_014106984.1">
    <property type="nucleotide sequence ID" value="NC_016040.1"/>
</dbReference>
<keyword evidence="4" id="KW-0614">Plasmid</keyword>